<name>A0A7W7CDY6_9PSEU</name>
<comment type="caution">
    <text evidence="2">The sequence shown here is derived from an EMBL/GenBank/DDBJ whole genome shotgun (WGS) entry which is preliminary data.</text>
</comment>
<sequence>MSFAHMRPGGVSTEMESLSRRGSALDEGWQSVKSAIAGAESGIGGDLLGQAFRSVYTAPGEAARVAADKVGPAMLADARVGMRCAEDYLGADTVSAASMPVGDVRA</sequence>
<evidence type="ECO:0000256" key="1">
    <source>
        <dbReference type="SAM" id="MobiDB-lite"/>
    </source>
</evidence>
<proteinExistence type="predicted"/>
<reference evidence="2 3" key="1">
    <citation type="submission" date="2020-08" db="EMBL/GenBank/DDBJ databases">
        <title>Sequencing the genomes of 1000 actinobacteria strains.</title>
        <authorList>
            <person name="Klenk H.-P."/>
        </authorList>
    </citation>
    <scope>NUCLEOTIDE SEQUENCE [LARGE SCALE GENOMIC DNA]</scope>
    <source>
        <strain evidence="2 3">DSM 44230</strain>
    </source>
</reference>
<dbReference type="RefSeq" id="WP_185004002.1">
    <property type="nucleotide sequence ID" value="NZ_BAAAUI010000041.1"/>
</dbReference>
<evidence type="ECO:0000313" key="3">
    <source>
        <dbReference type="Proteomes" id="UP000533598"/>
    </source>
</evidence>
<accession>A0A7W7CDY6</accession>
<dbReference type="EMBL" id="JACHMH010000001">
    <property type="protein sequence ID" value="MBB4678136.1"/>
    <property type="molecule type" value="Genomic_DNA"/>
</dbReference>
<protein>
    <submittedName>
        <fullName evidence="2">Uncharacterized protein</fullName>
    </submittedName>
</protein>
<dbReference type="Proteomes" id="UP000533598">
    <property type="component" value="Unassembled WGS sequence"/>
</dbReference>
<dbReference type="AlphaFoldDB" id="A0A7W7CDY6"/>
<gene>
    <name evidence="2" type="ORF">HNR67_004254</name>
</gene>
<feature type="region of interest" description="Disordered" evidence="1">
    <location>
        <begin position="1"/>
        <end position="23"/>
    </location>
</feature>
<organism evidence="2 3">
    <name type="scientific">Crossiella cryophila</name>
    <dbReference type="NCBI Taxonomy" id="43355"/>
    <lineage>
        <taxon>Bacteria</taxon>
        <taxon>Bacillati</taxon>
        <taxon>Actinomycetota</taxon>
        <taxon>Actinomycetes</taxon>
        <taxon>Pseudonocardiales</taxon>
        <taxon>Pseudonocardiaceae</taxon>
        <taxon>Crossiella</taxon>
    </lineage>
</organism>
<evidence type="ECO:0000313" key="2">
    <source>
        <dbReference type="EMBL" id="MBB4678136.1"/>
    </source>
</evidence>
<keyword evidence="3" id="KW-1185">Reference proteome</keyword>